<evidence type="ECO:0000256" key="2">
    <source>
        <dbReference type="SAM" id="SignalP"/>
    </source>
</evidence>
<proteinExistence type="predicted"/>
<dbReference type="GO" id="GO:0032190">
    <property type="term" value="F:acrosin binding"/>
    <property type="evidence" value="ECO:0007669"/>
    <property type="project" value="TreeGrafter"/>
</dbReference>
<dbReference type="PANTHER" id="PTHR11576">
    <property type="entry name" value="ZONA PELLUCIDA SPERM-BINDING PROTEIN 3"/>
    <property type="match status" value="1"/>
</dbReference>
<evidence type="ECO:0000259" key="3">
    <source>
        <dbReference type="PROSITE" id="PS51034"/>
    </source>
</evidence>
<evidence type="ECO:0000313" key="4">
    <source>
        <dbReference type="EMBL" id="KAK1898282.1"/>
    </source>
</evidence>
<gene>
    <name evidence="4" type="ORF">KUDE01_017806</name>
</gene>
<dbReference type="PROSITE" id="PS51034">
    <property type="entry name" value="ZP_2"/>
    <property type="match status" value="1"/>
</dbReference>
<dbReference type="Gene3D" id="2.60.40.4100">
    <property type="entry name" value="Zona pellucida, ZP-C domain"/>
    <property type="match status" value="1"/>
</dbReference>
<reference evidence="4" key="1">
    <citation type="submission" date="2023-04" db="EMBL/GenBank/DDBJ databases">
        <title>Chromosome-level genome of Chaenocephalus aceratus.</title>
        <authorList>
            <person name="Park H."/>
        </authorList>
    </citation>
    <scope>NUCLEOTIDE SEQUENCE</scope>
    <source>
        <strain evidence="4">DE</strain>
        <tissue evidence="4">Muscle</tissue>
    </source>
</reference>
<name>A0AAD9FDA7_DISEL</name>
<dbReference type="GO" id="GO:0035803">
    <property type="term" value="P:egg coat formation"/>
    <property type="evidence" value="ECO:0007669"/>
    <property type="project" value="TreeGrafter"/>
</dbReference>
<dbReference type="PANTHER" id="PTHR11576:SF3">
    <property type="entry name" value="SI:CH211-14A17.6-RELATED"/>
    <property type="match status" value="1"/>
</dbReference>
<feature type="chain" id="PRO_5042253564" evidence="2">
    <location>
        <begin position="23"/>
        <end position="545"/>
    </location>
</feature>
<evidence type="ECO:0000313" key="5">
    <source>
        <dbReference type="Proteomes" id="UP001228049"/>
    </source>
</evidence>
<dbReference type="GO" id="GO:0007339">
    <property type="term" value="P:binding of sperm to zona pellucida"/>
    <property type="evidence" value="ECO:0007669"/>
    <property type="project" value="TreeGrafter"/>
</dbReference>
<dbReference type="Pfam" id="PF00100">
    <property type="entry name" value="Zona_pellucida"/>
    <property type="match status" value="1"/>
</dbReference>
<keyword evidence="2" id="KW-0732">Signal</keyword>
<comment type="caution">
    <text evidence="4">The sequence shown here is derived from an EMBL/GenBank/DDBJ whole genome shotgun (WGS) entry which is preliminary data.</text>
</comment>
<dbReference type="AlphaFoldDB" id="A0AAD9FDA7"/>
<dbReference type="SMART" id="SM00241">
    <property type="entry name" value="ZP"/>
    <property type="match status" value="1"/>
</dbReference>
<feature type="signal peptide" evidence="2">
    <location>
        <begin position="1"/>
        <end position="22"/>
    </location>
</feature>
<dbReference type="InterPro" id="IPR001507">
    <property type="entry name" value="ZP_dom"/>
</dbReference>
<organism evidence="4 5">
    <name type="scientific">Dissostichus eleginoides</name>
    <name type="common">Patagonian toothfish</name>
    <name type="synonym">Dissostichus amissus</name>
    <dbReference type="NCBI Taxonomy" id="100907"/>
    <lineage>
        <taxon>Eukaryota</taxon>
        <taxon>Metazoa</taxon>
        <taxon>Chordata</taxon>
        <taxon>Craniata</taxon>
        <taxon>Vertebrata</taxon>
        <taxon>Euteleostomi</taxon>
        <taxon>Actinopterygii</taxon>
        <taxon>Neopterygii</taxon>
        <taxon>Teleostei</taxon>
        <taxon>Neoteleostei</taxon>
        <taxon>Acanthomorphata</taxon>
        <taxon>Eupercaria</taxon>
        <taxon>Perciformes</taxon>
        <taxon>Notothenioidei</taxon>
        <taxon>Nototheniidae</taxon>
        <taxon>Dissostichus</taxon>
    </lineage>
</organism>
<accession>A0AAD9FDA7</accession>
<dbReference type="GO" id="GO:2000344">
    <property type="term" value="P:positive regulation of acrosome reaction"/>
    <property type="evidence" value="ECO:0007669"/>
    <property type="project" value="TreeGrafter"/>
</dbReference>
<dbReference type="Pfam" id="PF23344">
    <property type="entry name" value="ZP-N"/>
    <property type="match status" value="1"/>
</dbReference>
<evidence type="ECO:0000256" key="1">
    <source>
        <dbReference type="ARBA" id="ARBA00023157"/>
    </source>
</evidence>
<dbReference type="Proteomes" id="UP001228049">
    <property type="component" value="Unassembled WGS sequence"/>
</dbReference>
<dbReference type="InterPro" id="IPR055356">
    <property type="entry name" value="ZP-N"/>
</dbReference>
<protein>
    <submittedName>
        <fullName evidence="4">Zona pellucida sperm-binding protein 3</fullName>
    </submittedName>
</protein>
<dbReference type="InterPro" id="IPR042235">
    <property type="entry name" value="ZP-C_dom"/>
</dbReference>
<keyword evidence="1" id="KW-1015">Disulfide bond</keyword>
<dbReference type="Gene3D" id="2.60.40.3210">
    <property type="entry name" value="Zona pellucida, ZP-N domain"/>
    <property type="match status" value="1"/>
</dbReference>
<sequence length="545" mass="61612">MGTQLYLGVIVVMLFATTVANAEIKVQCEKDSISITLTIPSRLRQYAARYFLGNCMPSRFNVLPSGEGKAEFNYKLADCNFKRLMKGKHLIYKNELTFRPRPRSSPAAYVYPIECVYPRPKEKMTEVAETNVIPLGSFMPIWATVEQKSHQPLLLLMEECVAATTPELQANSNVSPGQCEGKLQVSPRYHSSAIILYLQSFKFGLGRRWELLDDPMQSSMCDCCSRTCNPRSKRGDQWESNGFRPKDWYATIYDPVFKTYSLGDLQFNIGLMNDDFSGPAESTRFPLGSIIPIMASVVQNTHQPLLLLLEECVAATTPELYPESTTYPIISNKGYSHGNDLKKKKTYFGINANTFSLTQQMSFGKCVVTIKIRTKAKVIGDPPITSDLYVCYGRRVGLLWVAFVLLDGDWYVCCKNDGSKQQVQLACKAEANITDNERVIIEELKNSSQHYGGFSAFFTIVAFILPFCERCKCCEEVSCCFNSKHLIEELIFTEEENVLEEVLMKAVKEKLAEEVKEKTRDKPWNEYKGTAKALFDEAMAQLINS</sequence>
<dbReference type="GO" id="GO:0031012">
    <property type="term" value="C:extracellular matrix"/>
    <property type="evidence" value="ECO:0007669"/>
    <property type="project" value="TreeGrafter"/>
</dbReference>
<feature type="domain" description="ZP" evidence="3">
    <location>
        <begin position="27"/>
        <end position="398"/>
    </location>
</feature>
<keyword evidence="5" id="KW-1185">Reference proteome</keyword>
<dbReference type="InterPro" id="IPR055355">
    <property type="entry name" value="ZP-C"/>
</dbReference>
<dbReference type="EMBL" id="JASDAP010000008">
    <property type="protein sequence ID" value="KAK1898282.1"/>
    <property type="molecule type" value="Genomic_DNA"/>
</dbReference>